<dbReference type="InterPro" id="IPR010505">
    <property type="entry name" value="MoaA_twitch"/>
</dbReference>
<protein>
    <recommendedName>
        <fullName evidence="2">GTP 3',8-cyclase</fullName>
        <ecNumber evidence="2">4.1.99.22</ecNumber>
    </recommendedName>
</protein>
<keyword evidence="8" id="KW-0411">Iron-sulfur</keyword>
<dbReference type="SMART" id="SM00729">
    <property type="entry name" value="Elp3"/>
    <property type="match status" value="1"/>
</dbReference>
<dbReference type="SFLD" id="SFLDG01383">
    <property type="entry name" value="cyclic_pyranopterin_phosphate"/>
    <property type="match status" value="1"/>
</dbReference>
<dbReference type="Pfam" id="PF06463">
    <property type="entry name" value="Mob_synth_C"/>
    <property type="match status" value="1"/>
</dbReference>
<evidence type="ECO:0000313" key="15">
    <source>
        <dbReference type="Proteomes" id="UP000474024"/>
    </source>
</evidence>
<dbReference type="Pfam" id="PF04055">
    <property type="entry name" value="Radical_SAM"/>
    <property type="match status" value="1"/>
</dbReference>
<dbReference type="InterPro" id="IPR058240">
    <property type="entry name" value="rSAM_sf"/>
</dbReference>
<dbReference type="PROSITE" id="PS51918">
    <property type="entry name" value="RADICAL_SAM"/>
    <property type="match status" value="1"/>
</dbReference>
<evidence type="ECO:0000256" key="5">
    <source>
        <dbReference type="ARBA" id="ARBA00022723"/>
    </source>
</evidence>
<dbReference type="GO" id="GO:0061798">
    <property type="term" value="F:GTP 3',8'-cyclase activity"/>
    <property type="evidence" value="ECO:0007669"/>
    <property type="project" value="UniProtKB-EC"/>
</dbReference>
<comment type="caution">
    <text evidence="14">The sequence shown here is derived from an EMBL/GenBank/DDBJ whole genome shotgun (WGS) entry which is preliminary data.</text>
</comment>
<dbReference type="EMBL" id="VUNI01000006">
    <property type="protein sequence ID" value="MST74492.1"/>
    <property type="molecule type" value="Genomic_DNA"/>
</dbReference>
<evidence type="ECO:0000313" key="14">
    <source>
        <dbReference type="EMBL" id="MST74492.1"/>
    </source>
</evidence>
<dbReference type="InterPro" id="IPR006638">
    <property type="entry name" value="Elp3/MiaA/NifB-like_rSAM"/>
</dbReference>
<feature type="domain" description="Radical SAM core" evidence="13">
    <location>
        <begin position="4"/>
        <end position="227"/>
    </location>
</feature>
<sequence length="326" mass="36602">MKDQYNRTIDYVRISLTDRCNLNCIYCNPKQQNLCSKKASLPLSDEQIVRLCGLFYQLGVRKVKLTGGEPLLRDNVPDLIRSLKETCHMQSVTITTNGVYLKQQLAALVQAGLDGVNISLDTLDEKHFTKITGYPFLHQVLEGIHSAMNVPDLNVKINCVPFEPYQNDLIRLAALARDRNLSVRFIELMPIGTAAGQKGMTKQQILGLLEAEYGPAVLYEKRLGNGPAEYYSFSGFQGKIGFISAISHKFCKDCNRIRLTADGQLKTCLQYEAGTDLRKAMEQHATDEELLSLISEAVRRKQKEHQFWSDQKACGLEKHSMAQIGG</sequence>
<evidence type="ECO:0000256" key="6">
    <source>
        <dbReference type="ARBA" id="ARBA00022741"/>
    </source>
</evidence>
<evidence type="ECO:0000256" key="12">
    <source>
        <dbReference type="ARBA" id="ARBA00048697"/>
    </source>
</evidence>
<dbReference type="InterPro" id="IPR040064">
    <property type="entry name" value="MoaA-like"/>
</dbReference>
<keyword evidence="9" id="KW-0342">GTP-binding</keyword>
<comment type="catalytic activity">
    <reaction evidence="12">
        <text>GTP + AH2 + S-adenosyl-L-methionine = (8S)-3',8-cyclo-7,8-dihydroguanosine 5'-triphosphate + 5'-deoxyadenosine + L-methionine + A + H(+)</text>
        <dbReference type="Rhea" id="RHEA:49576"/>
        <dbReference type="ChEBI" id="CHEBI:13193"/>
        <dbReference type="ChEBI" id="CHEBI:15378"/>
        <dbReference type="ChEBI" id="CHEBI:17319"/>
        <dbReference type="ChEBI" id="CHEBI:17499"/>
        <dbReference type="ChEBI" id="CHEBI:37565"/>
        <dbReference type="ChEBI" id="CHEBI:57844"/>
        <dbReference type="ChEBI" id="CHEBI:59789"/>
        <dbReference type="ChEBI" id="CHEBI:131766"/>
        <dbReference type="EC" id="4.1.99.22"/>
    </reaction>
</comment>
<evidence type="ECO:0000256" key="1">
    <source>
        <dbReference type="ARBA" id="ARBA00001966"/>
    </source>
</evidence>
<keyword evidence="6" id="KW-0547">Nucleotide-binding</keyword>
<dbReference type="InterPro" id="IPR013483">
    <property type="entry name" value="MoaA"/>
</dbReference>
<dbReference type="GO" id="GO:0006777">
    <property type="term" value="P:Mo-molybdopterin cofactor biosynthetic process"/>
    <property type="evidence" value="ECO:0007669"/>
    <property type="project" value="UniProtKB-KW"/>
</dbReference>
<dbReference type="NCBIfam" id="TIGR02666">
    <property type="entry name" value="moaA"/>
    <property type="match status" value="1"/>
</dbReference>
<evidence type="ECO:0000256" key="8">
    <source>
        <dbReference type="ARBA" id="ARBA00023014"/>
    </source>
</evidence>
<keyword evidence="15" id="KW-1185">Reference proteome</keyword>
<evidence type="ECO:0000256" key="10">
    <source>
        <dbReference type="ARBA" id="ARBA00023150"/>
    </source>
</evidence>
<evidence type="ECO:0000256" key="4">
    <source>
        <dbReference type="ARBA" id="ARBA00022691"/>
    </source>
</evidence>
<dbReference type="Gene3D" id="3.20.20.70">
    <property type="entry name" value="Aldolase class I"/>
    <property type="match status" value="1"/>
</dbReference>
<dbReference type="PANTHER" id="PTHR22960">
    <property type="entry name" value="MOLYBDOPTERIN COFACTOR SYNTHESIS PROTEIN A"/>
    <property type="match status" value="1"/>
</dbReference>
<evidence type="ECO:0000256" key="9">
    <source>
        <dbReference type="ARBA" id="ARBA00023134"/>
    </source>
</evidence>
<dbReference type="GO" id="GO:0005525">
    <property type="term" value="F:GTP binding"/>
    <property type="evidence" value="ECO:0007669"/>
    <property type="project" value="UniProtKB-KW"/>
</dbReference>
<keyword evidence="11" id="KW-0456">Lyase</keyword>
<dbReference type="GO" id="GO:0061799">
    <property type="term" value="F:cyclic pyranopterin monophosphate synthase activity"/>
    <property type="evidence" value="ECO:0007669"/>
    <property type="project" value="TreeGrafter"/>
</dbReference>
<dbReference type="GO" id="GO:0046872">
    <property type="term" value="F:metal ion binding"/>
    <property type="evidence" value="ECO:0007669"/>
    <property type="project" value="UniProtKB-KW"/>
</dbReference>
<dbReference type="CDD" id="cd01335">
    <property type="entry name" value="Radical_SAM"/>
    <property type="match status" value="1"/>
</dbReference>
<keyword evidence="4" id="KW-0949">S-adenosyl-L-methionine</keyword>
<keyword evidence="3" id="KW-0004">4Fe-4S</keyword>
<dbReference type="CDD" id="cd21117">
    <property type="entry name" value="Twitch_MoaA"/>
    <property type="match status" value="1"/>
</dbReference>
<comment type="cofactor">
    <cofactor evidence="1">
        <name>[4Fe-4S] cluster</name>
        <dbReference type="ChEBI" id="CHEBI:49883"/>
    </cofactor>
</comment>
<evidence type="ECO:0000256" key="3">
    <source>
        <dbReference type="ARBA" id="ARBA00022485"/>
    </source>
</evidence>
<keyword evidence="5" id="KW-0479">Metal-binding</keyword>
<accession>A0A6L5YQZ5</accession>
<dbReference type="RefSeq" id="WP_154429458.1">
    <property type="nucleotide sequence ID" value="NZ_VUNI01000006.1"/>
</dbReference>
<dbReference type="Proteomes" id="UP000474024">
    <property type="component" value="Unassembled WGS sequence"/>
</dbReference>
<dbReference type="InterPro" id="IPR007197">
    <property type="entry name" value="rSAM"/>
</dbReference>
<evidence type="ECO:0000256" key="7">
    <source>
        <dbReference type="ARBA" id="ARBA00023004"/>
    </source>
</evidence>
<dbReference type="InterPro" id="IPR050105">
    <property type="entry name" value="MoCo_biosynth_MoaA/MoaC"/>
</dbReference>
<keyword evidence="10" id="KW-0501">Molybdenum cofactor biosynthesis</keyword>
<dbReference type="PROSITE" id="PS01305">
    <property type="entry name" value="MOAA_NIFB_PQQE"/>
    <property type="match status" value="1"/>
</dbReference>
<evidence type="ECO:0000256" key="11">
    <source>
        <dbReference type="ARBA" id="ARBA00023239"/>
    </source>
</evidence>
<dbReference type="EC" id="4.1.99.22" evidence="2"/>
<dbReference type="InterPro" id="IPR013785">
    <property type="entry name" value="Aldolase_TIM"/>
</dbReference>
<dbReference type="InterPro" id="IPR000385">
    <property type="entry name" value="MoaA_NifB_PqqE_Fe-S-bd_CS"/>
</dbReference>
<keyword evidence="7" id="KW-0408">Iron</keyword>
<proteinExistence type="predicted"/>
<dbReference type="UniPathway" id="UPA00344"/>
<evidence type="ECO:0000259" key="13">
    <source>
        <dbReference type="PROSITE" id="PS51918"/>
    </source>
</evidence>
<dbReference type="SUPFAM" id="SSF102114">
    <property type="entry name" value="Radical SAM enzymes"/>
    <property type="match status" value="1"/>
</dbReference>
<organism evidence="14 15">
    <name type="scientific">Roseburia porci</name>
    <dbReference type="NCBI Taxonomy" id="2605790"/>
    <lineage>
        <taxon>Bacteria</taxon>
        <taxon>Bacillati</taxon>
        <taxon>Bacillota</taxon>
        <taxon>Clostridia</taxon>
        <taxon>Lachnospirales</taxon>
        <taxon>Lachnospiraceae</taxon>
        <taxon>Roseburia</taxon>
    </lineage>
</organism>
<dbReference type="SFLD" id="SFLDS00029">
    <property type="entry name" value="Radical_SAM"/>
    <property type="match status" value="1"/>
</dbReference>
<dbReference type="GO" id="GO:0051539">
    <property type="term" value="F:4 iron, 4 sulfur cluster binding"/>
    <property type="evidence" value="ECO:0007669"/>
    <property type="project" value="UniProtKB-KW"/>
</dbReference>
<dbReference type="SFLD" id="SFLDG01067">
    <property type="entry name" value="SPASM/twitch_domain_containing"/>
    <property type="match status" value="1"/>
</dbReference>
<dbReference type="SFLD" id="SFLDG01386">
    <property type="entry name" value="main_SPASM_domain-containing"/>
    <property type="match status" value="1"/>
</dbReference>
<reference evidence="14 15" key="1">
    <citation type="submission" date="2019-08" db="EMBL/GenBank/DDBJ databases">
        <title>In-depth cultivation of the pig gut microbiome towards novel bacterial diversity and tailored functional studies.</title>
        <authorList>
            <person name="Wylensek D."/>
            <person name="Hitch T.C.A."/>
            <person name="Clavel T."/>
        </authorList>
    </citation>
    <scope>NUCLEOTIDE SEQUENCE [LARGE SCALE GENOMIC DNA]</scope>
    <source>
        <strain evidence="14 15">MUC/MUC-530-WT-4D</strain>
    </source>
</reference>
<name>A0A6L5YQZ5_9FIRM</name>
<dbReference type="PANTHER" id="PTHR22960:SF0">
    <property type="entry name" value="MOLYBDENUM COFACTOR BIOSYNTHESIS PROTEIN 1"/>
    <property type="match status" value="1"/>
</dbReference>
<evidence type="ECO:0000256" key="2">
    <source>
        <dbReference type="ARBA" id="ARBA00012167"/>
    </source>
</evidence>
<gene>
    <name evidence="14" type="primary">moaA</name>
    <name evidence="14" type="ORF">FYJ75_05495</name>
</gene>
<dbReference type="AlphaFoldDB" id="A0A6L5YQZ5"/>